<evidence type="ECO:0000313" key="4">
    <source>
        <dbReference type="Proteomes" id="UP000285575"/>
    </source>
</evidence>
<comment type="caution">
    <text evidence="3">The sequence shown here is derived from an EMBL/GenBank/DDBJ whole genome shotgun (WGS) entry which is preliminary data.</text>
</comment>
<dbReference type="EMBL" id="SACR01000006">
    <property type="protein sequence ID" value="RVU43935.1"/>
    <property type="molecule type" value="Genomic_DNA"/>
</dbReference>
<dbReference type="Gene3D" id="2.60.120.200">
    <property type="match status" value="1"/>
</dbReference>
<dbReference type="OrthoDB" id="262615at2"/>
<keyword evidence="1" id="KW-0732">Signal</keyword>
<name>A0A437RB23_9BURK</name>
<keyword evidence="4" id="KW-1185">Reference proteome</keyword>
<protein>
    <recommendedName>
        <fullName evidence="2">DUF6250 domain-containing protein</fullName>
    </recommendedName>
</protein>
<sequence length="268" mass="28332">MVGLALLRRSAAAATLAGVAACAGAAPSLLACAPGQAAQRVDGDTFTQGLVRWRLEAQDPRAVVQAEGGVLDVQTPAGLSLWWRSELQGDFELRFTATALPAPATAGALAGRISDLNLFWHATEPDGREPAPRNGAFASYDSLRLYYAGIGANGNATTRLRHYSGTGARTLLDGWADGAEATPQDRRGAMTPATRLVAGQPVLLQLLSRAPTPADPVHARLVKDGQPLFTLQAGADTPAPLQRGWFALRTTASRLQLRGFELWQCRAT</sequence>
<dbReference type="Proteomes" id="UP000285575">
    <property type="component" value="Unassembled WGS sequence"/>
</dbReference>
<proteinExistence type="predicted"/>
<evidence type="ECO:0000259" key="2">
    <source>
        <dbReference type="Pfam" id="PF19763"/>
    </source>
</evidence>
<dbReference type="RefSeq" id="WP_128230494.1">
    <property type="nucleotide sequence ID" value="NZ_SACR01000006.1"/>
</dbReference>
<dbReference type="InterPro" id="IPR046217">
    <property type="entry name" value="DUF6250"/>
</dbReference>
<accession>A0A437RB23</accession>
<feature type="chain" id="PRO_5019239019" description="DUF6250 domain-containing protein" evidence="1">
    <location>
        <begin position="26"/>
        <end position="268"/>
    </location>
</feature>
<evidence type="ECO:0000313" key="3">
    <source>
        <dbReference type="EMBL" id="RVU43935.1"/>
    </source>
</evidence>
<reference evidence="3 4" key="1">
    <citation type="submission" date="2019-01" db="EMBL/GenBank/DDBJ databases">
        <authorList>
            <person name="Chen W.-M."/>
        </authorList>
    </citation>
    <scope>NUCLEOTIDE SEQUENCE [LARGE SCALE GENOMIC DNA]</scope>
    <source>
        <strain evidence="3 4">KYPY4</strain>
    </source>
</reference>
<evidence type="ECO:0000256" key="1">
    <source>
        <dbReference type="SAM" id="SignalP"/>
    </source>
</evidence>
<organism evidence="3 4">
    <name type="scientific">Rubrivivax rivuli</name>
    <dbReference type="NCBI Taxonomy" id="1862385"/>
    <lineage>
        <taxon>Bacteria</taxon>
        <taxon>Pseudomonadati</taxon>
        <taxon>Pseudomonadota</taxon>
        <taxon>Betaproteobacteria</taxon>
        <taxon>Burkholderiales</taxon>
        <taxon>Sphaerotilaceae</taxon>
        <taxon>Rubrivivax</taxon>
    </lineage>
</organism>
<feature type="signal peptide" evidence="1">
    <location>
        <begin position="1"/>
        <end position="25"/>
    </location>
</feature>
<dbReference type="Pfam" id="PF19763">
    <property type="entry name" value="DUF6250"/>
    <property type="match status" value="1"/>
</dbReference>
<gene>
    <name evidence="3" type="ORF">EOE66_19995</name>
</gene>
<feature type="domain" description="DUF6250" evidence="2">
    <location>
        <begin position="73"/>
        <end position="260"/>
    </location>
</feature>
<dbReference type="AlphaFoldDB" id="A0A437RB23"/>